<evidence type="ECO:0000313" key="2">
    <source>
        <dbReference type="Proteomes" id="UP000005945"/>
    </source>
</evidence>
<dbReference type="EMBL" id="ABED02000026">
    <property type="protein sequence ID" value="EDP21436.1"/>
    <property type="molecule type" value="Genomic_DNA"/>
</dbReference>
<accession>A8SBU0</accession>
<name>A8SBU0_9FIRM</name>
<protein>
    <submittedName>
        <fullName evidence="1">Uncharacterized protein</fullName>
    </submittedName>
</protein>
<comment type="caution">
    <text evidence="1">The sequence shown here is derived from an EMBL/GenBank/DDBJ whole genome shotgun (WGS) entry which is preliminary data.</text>
</comment>
<organism evidence="1 2">
    <name type="scientific">Faecalibacterium prausnitzii M21/2</name>
    <dbReference type="NCBI Taxonomy" id="411485"/>
    <lineage>
        <taxon>Bacteria</taxon>
        <taxon>Bacillati</taxon>
        <taxon>Bacillota</taxon>
        <taxon>Clostridia</taxon>
        <taxon>Eubacteriales</taxon>
        <taxon>Oscillospiraceae</taxon>
        <taxon>Faecalibacterium</taxon>
    </lineage>
</organism>
<dbReference type="AlphaFoldDB" id="A8SBU0"/>
<gene>
    <name evidence="1" type="ORF">FAEPRAM212_01759</name>
</gene>
<reference evidence="1 2" key="2">
    <citation type="submission" date="2007-09" db="EMBL/GenBank/DDBJ databases">
        <authorList>
            <person name="Fulton L."/>
            <person name="Clifton S."/>
            <person name="Fulton B."/>
            <person name="Xu J."/>
            <person name="Minx P."/>
            <person name="Pepin K.H."/>
            <person name="Johnson M."/>
            <person name="Thiruvilangam P."/>
            <person name="Bhonagiri V."/>
            <person name="Nash W.E."/>
            <person name="Mardis E.R."/>
            <person name="Wilson R.K."/>
        </authorList>
    </citation>
    <scope>NUCLEOTIDE SEQUENCE [LARGE SCALE GENOMIC DNA]</scope>
    <source>
        <strain evidence="1 2">M21/2</strain>
    </source>
</reference>
<dbReference type="HOGENOM" id="CLU_3043595_0_0_9"/>
<proteinExistence type="predicted"/>
<reference evidence="1 2" key="1">
    <citation type="submission" date="2007-09" db="EMBL/GenBank/DDBJ databases">
        <title>Draft genome sequence of Faecalibacterium prausnitzii M21/2.</title>
        <authorList>
            <person name="Sudarsanam P."/>
            <person name="Ley R."/>
            <person name="Guruge J."/>
            <person name="Turnbaugh P.J."/>
            <person name="Mahowald M."/>
            <person name="Liep D."/>
            <person name="Gordon J."/>
        </authorList>
    </citation>
    <scope>NUCLEOTIDE SEQUENCE [LARGE SCALE GENOMIC DNA]</scope>
    <source>
        <strain evidence="1 2">M21/2</strain>
    </source>
</reference>
<dbReference type="Proteomes" id="UP000005945">
    <property type="component" value="Unassembled WGS sequence"/>
</dbReference>
<sequence length="54" mass="5752">MKSGSPASAVTAQCSGAELWNLPLPCTEQAERFALYLTERSKNLISFPSFCAGA</sequence>
<evidence type="ECO:0000313" key="1">
    <source>
        <dbReference type="EMBL" id="EDP21436.1"/>
    </source>
</evidence>